<evidence type="ECO:0000256" key="2">
    <source>
        <dbReference type="ARBA" id="ARBA00023163"/>
    </source>
</evidence>
<dbReference type="SUPFAM" id="SSF48508">
    <property type="entry name" value="Nuclear receptor ligand-binding domain"/>
    <property type="match status" value="1"/>
</dbReference>
<dbReference type="InterPro" id="IPR035500">
    <property type="entry name" value="NHR-like_dom_sf"/>
</dbReference>
<evidence type="ECO:0000313" key="4">
    <source>
        <dbReference type="EMBL" id="CAD2202470.1"/>
    </source>
</evidence>
<name>A0A6V7XT01_MELEN</name>
<keyword evidence="3" id="KW-0675">Receptor</keyword>
<gene>
    <name evidence="4" type="ORF">MENT_LOCUS56105</name>
</gene>
<keyword evidence="1" id="KW-0805">Transcription regulation</keyword>
<dbReference type="Gene3D" id="1.10.565.10">
    <property type="entry name" value="Retinoid X Receptor"/>
    <property type="match status" value="1"/>
</dbReference>
<organism evidence="4 5">
    <name type="scientific">Meloidogyne enterolobii</name>
    <name type="common">Root-knot nematode worm</name>
    <name type="synonym">Meloidogyne mayaguensis</name>
    <dbReference type="NCBI Taxonomy" id="390850"/>
    <lineage>
        <taxon>Eukaryota</taxon>
        <taxon>Metazoa</taxon>
        <taxon>Ecdysozoa</taxon>
        <taxon>Nematoda</taxon>
        <taxon>Chromadorea</taxon>
        <taxon>Rhabditida</taxon>
        <taxon>Tylenchina</taxon>
        <taxon>Tylenchomorpha</taxon>
        <taxon>Tylenchoidea</taxon>
        <taxon>Meloidogynidae</taxon>
        <taxon>Meloidogyninae</taxon>
        <taxon>Meloidogyne</taxon>
    </lineage>
</organism>
<proteinExistence type="predicted"/>
<evidence type="ECO:0000256" key="3">
    <source>
        <dbReference type="ARBA" id="ARBA00023170"/>
    </source>
</evidence>
<reference evidence="4 5" key="1">
    <citation type="submission" date="2020-08" db="EMBL/GenBank/DDBJ databases">
        <authorList>
            <person name="Koutsovoulos G."/>
            <person name="Danchin GJ E."/>
        </authorList>
    </citation>
    <scope>NUCLEOTIDE SEQUENCE [LARGE SCALE GENOMIC DNA]</scope>
</reference>
<evidence type="ECO:0000313" key="5">
    <source>
        <dbReference type="Proteomes" id="UP000580250"/>
    </source>
</evidence>
<evidence type="ECO:0000256" key="1">
    <source>
        <dbReference type="ARBA" id="ARBA00023015"/>
    </source>
</evidence>
<accession>A0A6V7XT01</accession>
<keyword evidence="2" id="KW-0804">Transcription</keyword>
<dbReference type="EMBL" id="CAJEWN010002203">
    <property type="protein sequence ID" value="CAD2202470.1"/>
    <property type="molecule type" value="Genomic_DNA"/>
</dbReference>
<comment type="caution">
    <text evidence="4">The sequence shown here is derived from an EMBL/GenBank/DDBJ whole genome shotgun (WGS) entry which is preliminary data.</text>
</comment>
<dbReference type="Proteomes" id="UP000580250">
    <property type="component" value="Unassembled WGS sequence"/>
</dbReference>
<dbReference type="AlphaFoldDB" id="A0A6V7XT01"/>
<protein>
    <submittedName>
        <fullName evidence="4">Uncharacterized protein</fullName>
    </submittedName>
</protein>
<sequence>MPALSVKMNPLSLNDDKIIKWSDLLFTKSVAHFKRASLTKVEFALLIAIILSKSGAEGLSPEGKDLLYDESVKYTNILLRYNQRRLGLIEGAQRLAECCQLINLSIENEYTFRSMVSHQLKYFSMDVNFFRCSNFMTKFLERSD</sequence>